<evidence type="ECO:0000256" key="1">
    <source>
        <dbReference type="ARBA" id="ARBA00007514"/>
    </source>
</evidence>
<dbReference type="PANTHER" id="PTHR12789:SF0">
    <property type="entry name" value="DENSITY-REGULATED PROTEIN"/>
    <property type="match status" value="1"/>
</dbReference>
<feature type="region of interest" description="Disordered" evidence="2">
    <location>
        <begin position="66"/>
        <end position="123"/>
    </location>
</feature>
<reference evidence="4 5" key="1">
    <citation type="journal article" date="2014" name="Mol. Plant">
        <title>Chromosome Scale Genome Assembly and Transcriptome Profiling of Nannochloropsis gaditana in Nitrogen Depletion.</title>
        <authorList>
            <person name="Corteggiani Carpinelli E."/>
            <person name="Telatin A."/>
            <person name="Vitulo N."/>
            <person name="Forcato C."/>
            <person name="D'Angelo M."/>
            <person name="Schiavon R."/>
            <person name="Vezzi A."/>
            <person name="Giacometti G.M."/>
            <person name="Morosinotto T."/>
            <person name="Valle G."/>
        </authorList>
    </citation>
    <scope>NUCLEOTIDE SEQUENCE [LARGE SCALE GENOMIC DNA]</scope>
    <source>
        <strain evidence="4 5">B-31</strain>
    </source>
</reference>
<sequence length="246" mass="26621">MLVYVPYAIFSFAVCSIPPEYCIFNPPDLYADCLRWQAKCHTELLPEGASVDDMLAKLNLHNSGSGGKINSSGDGRAGANAAAGEGESTGEGEEDDGNGREEDECGKKKKGGPKGIKKKETASGGKVLIMRMSRNKRKSITVVTGLDSYPDLKLKDVAKALGKAFASGASVSDTGSGGKEIVIQGDVIDSLAIMLEEKYKVGTRDKYNDQIIKHVVHKECQETKRKHRWRTPCVPAFTRQSVKPEV</sequence>
<feature type="compositionally biased region" description="Basic residues" evidence="2">
    <location>
        <begin position="107"/>
        <end position="117"/>
    </location>
</feature>
<dbReference type="GO" id="GO:0003743">
    <property type="term" value="F:translation initiation factor activity"/>
    <property type="evidence" value="ECO:0007669"/>
    <property type="project" value="InterPro"/>
</dbReference>
<dbReference type="Pfam" id="PF01253">
    <property type="entry name" value="SUI1"/>
    <property type="match status" value="1"/>
</dbReference>
<evidence type="ECO:0000313" key="5">
    <source>
        <dbReference type="Proteomes" id="UP000019335"/>
    </source>
</evidence>
<protein>
    <submittedName>
        <fullName evidence="4">Translation machinery-associated protein 22</fullName>
    </submittedName>
</protein>
<evidence type="ECO:0000259" key="3">
    <source>
        <dbReference type="PROSITE" id="PS50296"/>
    </source>
</evidence>
<dbReference type="Gene3D" id="3.30.780.10">
    <property type="entry name" value="SUI1-like domain"/>
    <property type="match status" value="1"/>
</dbReference>
<dbReference type="GO" id="GO:0001731">
    <property type="term" value="P:formation of translation preinitiation complex"/>
    <property type="evidence" value="ECO:0007669"/>
    <property type="project" value="TreeGrafter"/>
</dbReference>
<comment type="caution">
    <text evidence="4">The sequence shown here is derived from an EMBL/GenBank/DDBJ whole genome shotgun (WGS) entry which is preliminary data.</text>
</comment>
<name>W7U735_9STRA</name>
<dbReference type="SUPFAM" id="SSF55159">
    <property type="entry name" value="eIF1-like"/>
    <property type="match status" value="1"/>
</dbReference>
<comment type="similarity">
    <text evidence="1">Belongs to the DENR family.</text>
</comment>
<evidence type="ECO:0000313" key="4">
    <source>
        <dbReference type="EMBL" id="EWM28669.1"/>
    </source>
</evidence>
<feature type="compositionally biased region" description="Acidic residues" evidence="2">
    <location>
        <begin position="88"/>
        <end position="104"/>
    </location>
</feature>
<dbReference type="GO" id="GO:0003729">
    <property type="term" value="F:mRNA binding"/>
    <property type="evidence" value="ECO:0007669"/>
    <property type="project" value="TreeGrafter"/>
</dbReference>
<keyword evidence="5" id="KW-1185">Reference proteome</keyword>
<accession>W7U735</accession>
<dbReference type="CDD" id="cd11607">
    <property type="entry name" value="DENR_C"/>
    <property type="match status" value="1"/>
</dbReference>
<gene>
    <name evidence="4" type="ORF">Naga_100002g16</name>
</gene>
<dbReference type="EMBL" id="AZIL01000274">
    <property type="protein sequence ID" value="EWM28669.1"/>
    <property type="molecule type" value="Genomic_DNA"/>
</dbReference>
<organism evidence="4 5">
    <name type="scientific">Nannochloropsis gaditana</name>
    <dbReference type="NCBI Taxonomy" id="72520"/>
    <lineage>
        <taxon>Eukaryota</taxon>
        <taxon>Sar</taxon>
        <taxon>Stramenopiles</taxon>
        <taxon>Ochrophyta</taxon>
        <taxon>Eustigmatophyceae</taxon>
        <taxon>Eustigmatales</taxon>
        <taxon>Monodopsidaceae</taxon>
        <taxon>Nannochloropsis</taxon>
    </lineage>
</organism>
<feature type="compositionally biased region" description="Low complexity" evidence="2">
    <location>
        <begin position="68"/>
        <end position="86"/>
    </location>
</feature>
<dbReference type="PROSITE" id="PS50296">
    <property type="entry name" value="SUI1"/>
    <property type="match status" value="1"/>
</dbReference>
<dbReference type="GO" id="GO:0002188">
    <property type="term" value="P:translation reinitiation"/>
    <property type="evidence" value="ECO:0007669"/>
    <property type="project" value="TreeGrafter"/>
</dbReference>
<dbReference type="InterPro" id="IPR001950">
    <property type="entry name" value="SUI1"/>
</dbReference>
<dbReference type="PANTHER" id="PTHR12789">
    <property type="entry name" value="DENSITY-REGULATED PROTEIN HOMOLOG"/>
    <property type="match status" value="1"/>
</dbReference>
<dbReference type="InterPro" id="IPR036877">
    <property type="entry name" value="SUI1_dom_sf"/>
</dbReference>
<dbReference type="OrthoDB" id="277199at2759"/>
<dbReference type="Proteomes" id="UP000019335">
    <property type="component" value="Chromosome 4"/>
</dbReference>
<dbReference type="InterPro" id="IPR050318">
    <property type="entry name" value="DENR/SUI1_TIF"/>
</dbReference>
<feature type="domain" description="SUI1" evidence="3">
    <location>
        <begin position="127"/>
        <end position="199"/>
    </location>
</feature>
<dbReference type="AlphaFoldDB" id="W7U735"/>
<evidence type="ECO:0000256" key="2">
    <source>
        <dbReference type="SAM" id="MobiDB-lite"/>
    </source>
</evidence>
<proteinExistence type="inferred from homology"/>
<dbReference type="InterPro" id="IPR046447">
    <property type="entry name" value="DENR_C"/>
</dbReference>